<dbReference type="InterPro" id="IPR028098">
    <property type="entry name" value="Glyco_trans_4-like_N"/>
</dbReference>
<gene>
    <name evidence="4" type="ordered locus">Calkro_0366</name>
</gene>
<dbReference type="PANTHER" id="PTHR46401">
    <property type="entry name" value="GLYCOSYLTRANSFERASE WBBK-RELATED"/>
    <property type="match status" value="1"/>
</dbReference>
<dbReference type="CDD" id="cd03809">
    <property type="entry name" value="GT4_MtfB-like"/>
    <property type="match status" value="1"/>
</dbReference>
<organism evidence="4 5">
    <name type="scientific">Caldicellulosiruptor kronotskyensis (strain DSM 18902 / VKM B-2412 / 2002)</name>
    <dbReference type="NCBI Taxonomy" id="632348"/>
    <lineage>
        <taxon>Bacteria</taxon>
        <taxon>Bacillati</taxon>
        <taxon>Bacillota</taxon>
        <taxon>Bacillota incertae sedis</taxon>
        <taxon>Caldicellulosiruptorales</taxon>
        <taxon>Caldicellulosiruptoraceae</taxon>
        <taxon>Caldicellulosiruptor</taxon>
    </lineage>
</organism>
<name>E4SDY2_CALK2</name>
<evidence type="ECO:0000259" key="2">
    <source>
        <dbReference type="Pfam" id="PF00534"/>
    </source>
</evidence>
<dbReference type="AlphaFoldDB" id="E4SDY2"/>
<dbReference type="GO" id="GO:0016757">
    <property type="term" value="F:glycosyltransferase activity"/>
    <property type="evidence" value="ECO:0007669"/>
    <property type="project" value="InterPro"/>
</dbReference>
<accession>E4SDY2</accession>
<dbReference type="SUPFAM" id="SSF53756">
    <property type="entry name" value="UDP-Glycosyltransferase/glycogen phosphorylase"/>
    <property type="match status" value="1"/>
</dbReference>
<dbReference type="CAZy" id="GT4">
    <property type="family name" value="Glycosyltransferase Family 4"/>
</dbReference>
<evidence type="ECO:0000256" key="1">
    <source>
        <dbReference type="ARBA" id="ARBA00022679"/>
    </source>
</evidence>
<feature type="domain" description="Glycosyl transferase family 1" evidence="2">
    <location>
        <begin position="194"/>
        <end position="340"/>
    </location>
</feature>
<dbReference type="Proteomes" id="UP000006835">
    <property type="component" value="Chromosome"/>
</dbReference>
<protein>
    <submittedName>
        <fullName evidence="4">Glycosyl transferase group 1</fullName>
    </submittedName>
</protein>
<dbReference type="OrthoDB" id="9797829at2"/>
<dbReference type="InterPro" id="IPR001296">
    <property type="entry name" value="Glyco_trans_1"/>
</dbReference>
<keyword evidence="1 4" id="KW-0808">Transferase</keyword>
<reference evidence="4 5" key="2">
    <citation type="journal article" date="2011" name="J. Bacteriol.">
        <title>Complete genome sequences for the anaerobic, extremely thermophilic plant biomass-degrading bacteria Caldicellulosiruptor hydrothermalis, Caldicellulosiruptor kristjanssonii, Caldicellulosiruptor kronotskyensis, Caldicellulosiruptor owensenis, and Caldicellulosiruptor lactoaceticus.</title>
        <authorList>
            <person name="Blumer-Schuette S.E."/>
            <person name="Ozdemir I."/>
            <person name="Mistry D."/>
            <person name="Lucas S."/>
            <person name="Lapidus A."/>
            <person name="Cheng J.F."/>
            <person name="Goodwin L.A."/>
            <person name="Pitluck S."/>
            <person name="Land M.L."/>
            <person name="Hauser L.J."/>
            <person name="Woyke T."/>
            <person name="Mikhailova N."/>
            <person name="Pati A."/>
            <person name="Kyrpides N.C."/>
            <person name="Ivanova N."/>
            <person name="Detter J.C."/>
            <person name="Walston-Davenport K."/>
            <person name="Han S."/>
            <person name="Adams M.W."/>
            <person name="Kelly R.M."/>
        </authorList>
    </citation>
    <scope>NUCLEOTIDE SEQUENCE [LARGE SCALE GENOMIC DNA]</scope>
    <source>
        <strain evidence="5">DSM 18902 / VKM B-2412 / 2002</strain>
    </source>
</reference>
<dbReference type="RefSeq" id="WP_013429426.1">
    <property type="nucleotide sequence ID" value="NC_014720.1"/>
</dbReference>
<keyword evidence="5" id="KW-1185">Reference proteome</keyword>
<proteinExistence type="predicted"/>
<evidence type="ECO:0000259" key="3">
    <source>
        <dbReference type="Pfam" id="PF13439"/>
    </source>
</evidence>
<sequence length="367" mass="42312">MKIVIDCYTLVKGKGKSIGIYNYAKNILNYLVPMLSVNNEVIILCNNKNLHDFEYKNITLKIIKADPTKLVNRIMWETIVLPAYLLKLGADVYFSPKGSIPLVKVCKVCVTIHDLIPFYYHENFKSHFNRMENYYVRWRITQAVKAADQIITVSEFSKYDIIDRFKVDPDKINVIYNGVETNVKVEEVSEIDYIFAITSELPHKNLKTLLKGYEIYYNNYNNKTKLIICGVKNPDRYKIIDSRAFNNIKFVNNLSDAKLNGYYKNAKMFIFIPLIEGFGLPPLEAMRFNVPVICSNCSSLAEIYKNAAVLVNPHDPNDIARAIYAVEENIVDLESIKKEASKLVKKYTWHNAALKTSEVFDRIINNV</sequence>
<dbReference type="PATRIC" id="fig|632348.3.peg.395"/>
<feature type="domain" description="Glycosyltransferase subfamily 4-like N-terminal" evidence="3">
    <location>
        <begin position="38"/>
        <end position="182"/>
    </location>
</feature>
<evidence type="ECO:0000313" key="4">
    <source>
        <dbReference type="EMBL" id="ADQ45269.1"/>
    </source>
</evidence>
<dbReference type="HOGENOM" id="CLU_009583_27_5_9"/>
<dbReference type="PANTHER" id="PTHR46401:SF2">
    <property type="entry name" value="GLYCOSYLTRANSFERASE WBBK-RELATED"/>
    <property type="match status" value="1"/>
</dbReference>
<reference key="1">
    <citation type="submission" date="2010-11" db="EMBL/GenBank/DDBJ databases">
        <title>Complete sequence of Caldicellulosiruptor kronotskyensis 2002.</title>
        <authorList>
            <consortium name="US DOE Joint Genome Institute"/>
            <person name="Lucas S."/>
            <person name="Copeland A."/>
            <person name="Lapidus A."/>
            <person name="Cheng J.-F."/>
            <person name="Bruce D."/>
            <person name="Goodwin L."/>
            <person name="Pitluck S."/>
            <person name="Davenport K."/>
            <person name="Detter J.C."/>
            <person name="Han C."/>
            <person name="Tapia R."/>
            <person name="Land M."/>
            <person name="Hauser L."/>
            <person name="Jeffries C."/>
            <person name="Kyrpides N."/>
            <person name="Ivanova N."/>
            <person name="Mikhailova N."/>
            <person name="Blumer-Schuette S.E."/>
            <person name="Kelly R.M."/>
            <person name="Woyke T."/>
        </authorList>
    </citation>
    <scope>NUCLEOTIDE SEQUENCE</scope>
    <source>
        <strain>2002</strain>
    </source>
</reference>
<dbReference type="Pfam" id="PF13439">
    <property type="entry name" value="Glyco_transf_4"/>
    <property type="match status" value="1"/>
</dbReference>
<evidence type="ECO:0000313" key="5">
    <source>
        <dbReference type="Proteomes" id="UP000006835"/>
    </source>
</evidence>
<dbReference type="Pfam" id="PF00534">
    <property type="entry name" value="Glycos_transf_1"/>
    <property type="match status" value="1"/>
</dbReference>
<dbReference type="EMBL" id="CP002330">
    <property type="protein sequence ID" value="ADQ45269.1"/>
    <property type="molecule type" value="Genomic_DNA"/>
</dbReference>
<dbReference type="KEGG" id="ckn:Calkro_0366"/>
<dbReference type="Gene3D" id="3.40.50.2000">
    <property type="entry name" value="Glycogen Phosphorylase B"/>
    <property type="match status" value="2"/>
</dbReference>